<dbReference type="RefSeq" id="WP_141633886.1">
    <property type="nucleotide sequence ID" value="NZ_VIGB01000003.1"/>
</dbReference>
<accession>A0A540W2G6</accession>
<evidence type="ECO:0000313" key="1">
    <source>
        <dbReference type="EMBL" id="TQF03218.1"/>
    </source>
</evidence>
<comment type="caution">
    <text evidence="1">The sequence shown here is derived from an EMBL/GenBank/DDBJ whole genome shotgun (WGS) entry which is preliminary data.</text>
</comment>
<dbReference type="OrthoDB" id="3868147at2"/>
<name>A0A540W2G6_9ACTN</name>
<proteinExistence type="predicted"/>
<gene>
    <name evidence="1" type="ORF">E6W39_14405</name>
</gene>
<keyword evidence="2" id="KW-1185">Reference proteome</keyword>
<dbReference type="Proteomes" id="UP000319103">
    <property type="component" value="Unassembled WGS sequence"/>
</dbReference>
<reference evidence="1 2" key="1">
    <citation type="submission" date="2019-06" db="EMBL/GenBank/DDBJ databases">
        <title>Description of Kitasatospora acidophila sp. nov. isolated from pine grove soil, and reclassification of Streptomyces novaecaesareae to Kitasatospora novaeceasareae comb. nov.</title>
        <authorList>
            <person name="Kim M.J."/>
        </authorList>
    </citation>
    <scope>NUCLEOTIDE SEQUENCE [LARGE SCALE GENOMIC DNA]</scope>
    <source>
        <strain evidence="1 2">MMS16-CNU292</strain>
    </source>
</reference>
<dbReference type="EMBL" id="VIGB01000003">
    <property type="protein sequence ID" value="TQF03218.1"/>
    <property type="molecule type" value="Genomic_DNA"/>
</dbReference>
<dbReference type="AlphaFoldDB" id="A0A540W2G6"/>
<sequence length="236" mass="25634">MPLRDELPPRCGPWATRFDSDEALVVADDVLRAAALKDHDLAPIVPFRQLYGPASAGTSWATGFGIDPQAPYGPGGEVGYVNADFSDGFVYGVYRPTAELRPGRPGPERGGDLLLTDAYPYPGGAIDPVTVPLAELGLDAPGVDHRFVRFCAGWLGVEAADDLGELRETFAAAWPDYRETIRAGLIHVVRNRPLTVAQWYGLTYIAFPDVEELTAYLAQVYAYLYDGFEAMPVAPN</sequence>
<evidence type="ECO:0000313" key="2">
    <source>
        <dbReference type="Proteomes" id="UP000319103"/>
    </source>
</evidence>
<protein>
    <submittedName>
        <fullName evidence="1">Uncharacterized protein</fullName>
    </submittedName>
</protein>
<organism evidence="1 2">
    <name type="scientific">Kitasatospora acidiphila</name>
    <dbReference type="NCBI Taxonomy" id="2567942"/>
    <lineage>
        <taxon>Bacteria</taxon>
        <taxon>Bacillati</taxon>
        <taxon>Actinomycetota</taxon>
        <taxon>Actinomycetes</taxon>
        <taxon>Kitasatosporales</taxon>
        <taxon>Streptomycetaceae</taxon>
        <taxon>Kitasatospora</taxon>
    </lineage>
</organism>